<dbReference type="InParanoid" id="A0A067RF70"/>
<dbReference type="PROSITE" id="PS50041">
    <property type="entry name" value="C_TYPE_LECTIN_2"/>
    <property type="match status" value="1"/>
</dbReference>
<keyword evidence="3" id="KW-1185">Reference proteome</keyword>
<dbReference type="Proteomes" id="UP000027135">
    <property type="component" value="Unassembled WGS sequence"/>
</dbReference>
<accession>A0A067RF70</accession>
<dbReference type="Pfam" id="PF00059">
    <property type="entry name" value="Lectin_C"/>
    <property type="match status" value="1"/>
</dbReference>
<dbReference type="EMBL" id="KK852726">
    <property type="protein sequence ID" value="KDR17640.1"/>
    <property type="molecule type" value="Genomic_DNA"/>
</dbReference>
<proteinExistence type="predicted"/>
<feature type="domain" description="C-type lectin" evidence="1">
    <location>
        <begin position="110"/>
        <end position="233"/>
    </location>
</feature>
<dbReference type="InterPro" id="IPR016186">
    <property type="entry name" value="C-type_lectin-like/link_sf"/>
</dbReference>
<evidence type="ECO:0000259" key="1">
    <source>
        <dbReference type="PROSITE" id="PS50041"/>
    </source>
</evidence>
<dbReference type="SUPFAM" id="SSF56436">
    <property type="entry name" value="C-type lectin-like"/>
    <property type="match status" value="1"/>
</dbReference>
<sequence>MVLLFLLLLFPVWGSPSPDMQCSLPRSASMSLTITSRRNQTGHRFAQIRLDHGAQKDSPNEAETGAWEVDMDHSTVICDGIESVNIVATVTVPPPRAGPDYELFPGMGYYKLHTTPRTWNEALRTCAVEGAHLAIVNSESEARFLQLLFSRHPKITGGNHNDYAYLGVHDMFSEGQFTTIFGDPLNNTGYMKWVGGQPDNGGAEPGSDCLSLYRAQANFNDLPCNWKLAAFCEQEVY</sequence>
<dbReference type="eggNOG" id="ENOG502SFHR">
    <property type="taxonomic scope" value="Eukaryota"/>
</dbReference>
<evidence type="ECO:0000313" key="3">
    <source>
        <dbReference type="Proteomes" id="UP000027135"/>
    </source>
</evidence>
<dbReference type="AlphaFoldDB" id="A0A067RF70"/>
<evidence type="ECO:0000313" key="2">
    <source>
        <dbReference type="EMBL" id="KDR17640.1"/>
    </source>
</evidence>
<reference evidence="2 3" key="1">
    <citation type="journal article" date="2014" name="Nat. Commun.">
        <title>Molecular traces of alternative social organization in a termite genome.</title>
        <authorList>
            <person name="Terrapon N."/>
            <person name="Li C."/>
            <person name="Robertson H.M."/>
            <person name="Ji L."/>
            <person name="Meng X."/>
            <person name="Booth W."/>
            <person name="Chen Z."/>
            <person name="Childers C.P."/>
            <person name="Glastad K.M."/>
            <person name="Gokhale K."/>
            <person name="Gowin J."/>
            <person name="Gronenberg W."/>
            <person name="Hermansen R.A."/>
            <person name="Hu H."/>
            <person name="Hunt B.G."/>
            <person name="Huylmans A.K."/>
            <person name="Khalil S.M."/>
            <person name="Mitchell R.D."/>
            <person name="Munoz-Torres M.C."/>
            <person name="Mustard J.A."/>
            <person name="Pan H."/>
            <person name="Reese J.T."/>
            <person name="Scharf M.E."/>
            <person name="Sun F."/>
            <person name="Vogel H."/>
            <person name="Xiao J."/>
            <person name="Yang W."/>
            <person name="Yang Z."/>
            <person name="Yang Z."/>
            <person name="Zhou J."/>
            <person name="Zhu J."/>
            <person name="Brent C.S."/>
            <person name="Elsik C.G."/>
            <person name="Goodisman M.A."/>
            <person name="Liberles D.A."/>
            <person name="Roe R.M."/>
            <person name="Vargo E.L."/>
            <person name="Vilcinskas A."/>
            <person name="Wang J."/>
            <person name="Bornberg-Bauer E."/>
            <person name="Korb J."/>
            <person name="Zhang G."/>
            <person name="Liebig J."/>
        </authorList>
    </citation>
    <scope>NUCLEOTIDE SEQUENCE [LARGE SCALE GENOMIC DNA]</scope>
    <source>
        <tissue evidence="2">Whole organism</tissue>
    </source>
</reference>
<gene>
    <name evidence="2" type="ORF">L798_08347</name>
</gene>
<dbReference type="PANTHER" id="PTHR22803">
    <property type="entry name" value="MANNOSE, PHOSPHOLIPASE, LECTIN RECEPTOR RELATED"/>
    <property type="match status" value="1"/>
</dbReference>
<dbReference type="InterPro" id="IPR050111">
    <property type="entry name" value="C-type_lectin/snaclec_domain"/>
</dbReference>
<dbReference type="Gene3D" id="3.10.100.10">
    <property type="entry name" value="Mannose-Binding Protein A, subunit A"/>
    <property type="match status" value="1"/>
</dbReference>
<dbReference type="InterPro" id="IPR001304">
    <property type="entry name" value="C-type_lectin-like"/>
</dbReference>
<dbReference type="FunCoup" id="A0A067RF70">
    <property type="interactions" value="48"/>
</dbReference>
<dbReference type="InterPro" id="IPR016187">
    <property type="entry name" value="CTDL_fold"/>
</dbReference>
<protein>
    <submittedName>
        <fullName evidence="2">Hemolymph lipopolysaccharide-binding protein</fullName>
    </submittedName>
</protein>
<name>A0A067RF70_ZOONE</name>
<dbReference type="OrthoDB" id="7357196at2759"/>
<organism evidence="2 3">
    <name type="scientific">Zootermopsis nevadensis</name>
    <name type="common">Dampwood termite</name>
    <dbReference type="NCBI Taxonomy" id="136037"/>
    <lineage>
        <taxon>Eukaryota</taxon>
        <taxon>Metazoa</taxon>
        <taxon>Ecdysozoa</taxon>
        <taxon>Arthropoda</taxon>
        <taxon>Hexapoda</taxon>
        <taxon>Insecta</taxon>
        <taxon>Pterygota</taxon>
        <taxon>Neoptera</taxon>
        <taxon>Polyneoptera</taxon>
        <taxon>Dictyoptera</taxon>
        <taxon>Blattodea</taxon>
        <taxon>Blattoidea</taxon>
        <taxon>Termitoidae</taxon>
        <taxon>Termopsidae</taxon>
        <taxon>Zootermopsis</taxon>
    </lineage>
</organism>
<dbReference type="SMART" id="SM00034">
    <property type="entry name" value="CLECT"/>
    <property type="match status" value="1"/>
</dbReference>
<dbReference type="CDD" id="cd00037">
    <property type="entry name" value="CLECT"/>
    <property type="match status" value="1"/>
</dbReference>